<dbReference type="InterPro" id="IPR012675">
    <property type="entry name" value="Beta-grasp_dom_sf"/>
</dbReference>
<dbReference type="InterPro" id="IPR039261">
    <property type="entry name" value="FNR_nucleotide-bd"/>
</dbReference>
<dbReference type="CDD" id="cd06216">
    <property type="entry name" value="FNR_iron_sulfur_binding_2"/>
    <property type="match status" value="1"/>
</dbReference>
<dbReference type="InterPro" id="IPR001433">
    <property type="entry name" value="OxRdtase_FAD/NAD-bd"/>
</dbReference>
<feature type="domain" description="FAD-binding FR-type" evidence="1">
    <location>
        <begin position="41"/>
        <end position="146"/>
    </location>
</feature>
<dbReference type="PRINTS" id="PR00410">
    <property type="entry name" value="PHEHYDRXLASE"/>
</dbReference>
<dbReference type="RefSeq" id="WP_095610413.1">
    <property type="nucleotide sequence ID" value="NZ_NMPM01000020.1"/>
</dbReference>
<dbReference type="SUPFAM" id="SSF63380">
    <property type="entry name" value="Riboflavin synthase domain-like"/>
    <property type="match status" value="1"/>
</dbReference>
<organism evidence="2 4">
    <name type="scientific">Tamilnaduibacter salinus</name>
    <dbReference type="NCBI Taxonomy" id="1484056"/>
    <lineage>
        <taxon>Bacteria</taxon>
        <taxon>Pseudomonadati</taxon>
        <taxon>Pseudomonadota</taxon>
        <taxon>Gammaproteobacteria</taxon>
        <taxon>Pseudomonadales</taxon>
        <taxon>Marinobacteraceae</taxon>
        <taxon>Tamilnaduibacter</taxon>
    </lineage>
</organism>
<dbReference type="OrthoDB" id="581532at2"/>
<protein>
    <submittedName>
        <fullName evidence="3">Ferredoxin-NADP reductase</fullName>
    </submittedName>
    <submittedName>
        <fullName evidence="2">Oxidoreductase</fullName>
    </submittedName>
</protein>
<gene>
    <name evidence="3" type="ORF">C8D92_106105</name>
    <name evidence="2" type="ORF">CF392_05230</name>
</gene>
<reference evidence="2 4" key="1">
    <citation type="submission" date="2017-07" db="EMBL/GenBank/DDBJ databases">
        <title>Tamlnaduibacter salinus (Mi-7) genome sequencing.</title>
        <authorList>
            <person name="Verma A."/>
            <person name="Krishnamurthi S."/>
        </authorList>
    </citation>
    <scope>NUCLEOTIDE SEQUENCE [LARGE SCALE GENOMIC DNA]</scope>
    <source>
        <strain evidence="2 4">Mi-7</strain>
    </source>
</reference>
<dbReference type="SUPFAM" id="SSF52343">
    <property type="entry name" value="Ferredoxin reductase-like, C-terminal NADP-linked domain"/>
    <property type="match status" value="1"/>
</dbReference>
<dbReference type="Pfam" id="PF00175">
    <property type="entry name" value="NAD_binding_1"/>
    <property type="match status" value="1"/>
</dbReference>
<dbReference type="EMBL" id="QEKQ01000006">
    <property type="protein sequence ID" value="PVY75845.1"/>
    <property type="molecule type" value="Genomic_DNA"/>
</dbReference>
<evidence type="ECO:0000313" key="5">
    <source>
        <dbReference type="Proteomes" id="UP000245887"/>
    </source>
</evidence>
<dbReference type="Gene3D" id="3.10.20.30">
    <property type="match status" value="1"/>
</dbReference>
<dbReference type="CDD" id="cd00207">
    <property type="entry name" value="fer2"/>
    <property type="match status" value="1"/>
</dbReference>
<dbReference type="Pfam" id="PF00970">
    <property type="entry name" value="FAD_binding_6"/>
    <property type="match status" value="1"/>
</dbReference>
<accession>A0A2A2I654</accession>
<dbReference type="SUPFAM" id="SSF54292">
    <property type="entry name" value="2Fe-2S ferredoxin-like"/>
    <property type="match status" value="1"/>
</dbReference>
<dbReference type="GO" id="GO:0051536">
    <property type="term" value="F:iron-sulfur cluster binding"/>
    <property type="evidence" value="ECO:0007669"/>
    <property type="project" value="InterPro"/>
</dbReference>
<evidence type="ECO:0000259" key="1">
    <source>
        <dbReference type="PROSITE" id="PS51384"/>
    </source>
</evidence>
<dbReference type="AlphaFoldDB" id="A0A2A2I654"/>
<dbReference type="InterPro" id="IPR001041">
    <property type="entry name" value="2Fe-2S_ferredoxin-type"/>
</dbReference>
<dbReference type="PANTHER" id="PTHR47354">
    <property type="entry name" value="NADH OXIDOREDUCTASE HCR"/>
    <property type="match status" value="1"/>
</dbReference>
<dbReference type="InterPro" id="IPR017927">
    <property type="entry name" value="FAD-bd_FR_type"/>
</dbReference>
<evidence type="ECO:0000313" key="2">
    <source>
        <dbReference type="EMBL" id="PAV26610.1"/>
    </source>
</evidence>
<dbReference type="Pfam" id="PF00111">
    <property type="entry name" value="Fer2"/>
    <property type="match status" value="1"/>
</dbReference>
<dbReference type="InterPro" id="IPR050415">
    <property type="entry name" value="MRET"/>
</dbReference>
<dbReference type="Gene3D" id="3.40.50.80">
    <property type="entry name" value="Nucleotide-binding domain of ferredoxin-NADP reductase (FNR) module"/>
    <property type="match status" value="1"/>
</dbReference>
<dbReference type="InterPro" id="IPR017938">
    <property type="entry name" value="Riboflavin_synthase-like_b-brl"/>
</dbReference>
<dbReference type="EMBL" id="NMPM01000020">
    <property type="protein sequence ID" value="PAV26610.1"/>
    <property type="molecule type" value="Genomic_DNA"/>
</dbReference>
<name>A0A2A2I654_9GAMM</name>
<keyword evidence="4" id="KW-1185">Reference proteome</keyword>
<proteinExistence type="predicted"/>
<dbReference type="PANTHER" id="PTHR47354:SF3">
    <property type="entry name" value="OXIDOREDUCTASE-RELATED"/>
    <property type="match status" value="1"/>
</dbReference>
<dbReference type="InterPro" id="IPR008333">
    <property type="entry name" value="Cbr1-like_FAD-bd_dom"/>
</dbReference>
<dbReference type="Gene3D" id="2.40.30.10">
    <property type="entry name" value="Translation factors"/>
    <property type="match status" value="1"/>
</dbReference>
<dbReference type="Proteomes" id="UP000245887">
    <property type="component" value="Unassembled WGS sequence"/>
</dbReference>
<dbReference type="PROSITE" id="PS51384">
    <property type="entry name" value="FAD_FR"/>
    <property type="match status" value="1"/>
</dbReference>
<dbReference type="GO" id="GO:0016491">
    <property type="term" value="F:oxidoreductase activity"/>
    <property type="evidence" value="ECO:0007669"/>
    <property type="project" value="InterPro"/>
</dbReference>
<reference evidence="3 5" key="2">
    <citation type="submission" date="2018-04" db="EMBL/GenBank/DDBJ databases">
        <title>Genomic Encyclopedia of Type Strains, Phase IV (KMG-IV): sequencing the most valuable type-strain genomes for metagenomic binning, comparative biology and taxonomic classification.</title>
        <authorList>
            <person name="Goeker M."/>
        </authorList>
    </citation>
    <scope>NUCLEOTIDE SEQUENCE [LARGE SCALE GENOMIC DNA]</scope>
    <source>
        <strain evidence="3 5">DSM 28688</strain>
    </source>
</reference>
<comment type="caution">
    <text evidence="2">The sequence shown here is derived from an EMBL/GenBank/DDBJ whole genome shotgun (WGS) entry which is preliminary data.</text>
</comment>
<dbReference type="Proteomes" id="UP000218332">
    <property type="component" value="Unassembled WGS sequence"/>
</dbReference>
<evidence type="ECO:0000313" key="4">
    <source>
        <dbReference type="Proteomes" id="UP000218332"/>
    </source>
</evidence>
<evidence type="ECO:0000313" key="3">
    <source>
        <dbReference type="EMBL" id="PVY75845.1"/>
    </source>
</evidence>
<dbReference type="InterPro" id="IPR036010">
    <property type="entry name" value="2Fe-2S_ferredoxin-like_sf"/>
</dbReference>
<sequence length="367" mass="39996">MLSVFENNSAMRWLGKQLFNREDPAAFFDPILSIINPMMVRGLTPARVEAITHAARDTKTFHLKPSPRWSGFRAGQHININVEIDGVRCHRTFSLSSAPAQWEQDGTITLTIKRLPGGKVTNWLHDRLETGTVVGISEAFGEFDIPNVEQPLLYLAGGSGVTPVLSHLVTLADQDYRAPVTVLYYVRTQADEIGAETLRALQARWPALTLVIHRTDEDGPSALMNEAHLEQVPGIKARHCFLCGPPGLMDLAQDLLGRFGIREEQISATFFTAPTPVEVSEPLGGEVRFAGSDVTVESEGDAPLLEIAEAAKLNPKHGCRMGICHQCSCRKTSGTVVNRLTGKASGPGEETIQLCISVPQGDVEVDV</sequence>